<accession>A0ABP7JZH3</accession>
<feature type="compositionally biased region" description="Basic and acidic residues" evidence="1">
    <location>
        <begin position="52"/>
        <end position="68"/>
    </location>
</feature>
<gene>
    <name evidence="2" type="ORF">GCM10022207_24790</name>
</gene>
<reference evidence="3" key="1">
    <citation type="journal article" date="2019" name="Int. J. Syst. Evol. Microbiol.">
        <title>The Global Catalogue of Microorganisms (GCM) 10K type strain sequencing project: providing services to taxonomists for standard genome sequencing and annotation.</title>
        <authorList>
            <consortium name="The Broad Institute Genomics Platform"/>
            <consortium name="The Broad Institute Genome Sequencing Center for Infectious Disease"/>
            <person name="Wu L."/>
            <person name="Ma J."/>
        </authorList>
    </citation>
    <scope>NUCLEOTIDE SEQUENCE [LARGE SCALE GENOMIC DNA]</scope>
    <source>
        <strain evidence="3">JCM 16578</strain>
    </source>
</reference>
<feature type="region of interest" description="Disordered" evidence="1">
    <location>
        <begin position="1"/>
        <end position="106"/>
    </location>
</feature>
<name>A0ABP7JZH3_9ACTN</name>
<dbReference type="EMBL" id="BAAAZA010000006">
    <property type="protein sequence ID" value="GAA3860196.1"/>
    <property type="molecule type" value="Genomic_DNA"/>
</dbReference>
<proteinExistence type="predicted"/>
<dbReference type="Proteomes" id="UP001501563">
    <property type="component" value="Unassembled WGS sequence"/>
</dbReference>
<keyword evidence="3" id="KW-1185">Reference proteome</keyword>
<organism evidence="2 3">
    <name type="scientific">Streptomyces lannensis</name>
    <dbReference type="NCBI Taxonomy" id="766498"/>
    <lineage>
        <taxon>Bacteria</taxon>
        <taxon>Bacillati</taxon>
        <taxon>Actinomycetota</taxon>
        <taxon>Actinomycetes</taxon>
        <taxon>Kitasatosporales</taxon>
        <taxon>Streptomycetaceae</taxon>
        <taxon>Streptomyces</taxon>
    </lineage>
</organism>
<evidence type="ECO:0000256" key="1">
    <source>
        <dbReference type="SAM" id="MobiDB-lite"/>
    </source>
</evidence>
<protein>
    <submittedName>
        <fullName evidence="2">Uncharacterized protein</fullName>
    </submittedName>
</protein>
<comment type="caution">
    <text evidence="2">The sequence shown here is derived from an EMBL/GenBank/DDBJ whole genome shotgun (WGS) entry which is preliminary data.</text>
</comment>
<evidence type="ECO:0000313" key="2">
    <source>
        <dbReference type="EMBL" id="GAA3860196.1"/>
    </source>
</evidence>
<evidence type="ECO:0000313" key="3">
    <source>
        <dbReference type="Proteomes" id="UP001501563"/>
    </source>
</evidence>
<sequence>MENETFSFRRRAGSTTPEVSRVIRRGRNHASEDVSPLLDRARAAGRHRRSPRRPDEVITAGHGKDDGRRGRRRRRRAPGPSRDTCSGRGRTTAASLPAPPPPRKETDVMTLAVYEVDVPTTNGDGLRGVHVFTGRAESPASALRLAQEVYAAAVAARQAGLEIPRMRPDGWVARGIRPGWEPDWSAATAGRWSDPHSFVRTYDLEP</sequence>